<dbReference type="NCBIfam" id="NF003379">
    <property type="entry name" value="PRK04456.1"/>
    <property type="match status" value="1"/>
</dbReference>
<feature type="domain" description="CO dehydrogenase/acetyl-CoA synthase complex beta subunit C-terminal" evidence="12">
    <location>
        <begin position="453"/>
        <end position="684"/>
    </location>
</feature>
<protein>
    <recommendedName>
        <fullName evidence="9">Acetyl-CoA decarbonylase/synthase complex subunit beta</fullName>
        <shortName evidence="9">ACDS complex subunit beta</shortName>
        <ecNumber evidence="9">2.3.1.169</ecNumber>
    </recommendedName>
    <alternativeName>
        <fullName evidence="9">ACDS complex acyltransferase</fullName>
    </alternativeName>
</protein>
<feature type="binding site" evidence="9">
    <location>
        <position position="563"/>
    </location>
    <ligand>
        <name>[Ni-Fe-S] cluster</name>
        <dbReference type="ChEBI" id="CHEBI:60400"/>
    </ligand>
</feature>
<reference evidence="13 14" key="1">
    <citation type="submission" date="2020-04" db="EMBL/GenBank/DDBJ databases">
        <authorList>
            <consortium name="Genoscope - CEA"/>
            <person name="William W."/>
        </authorList>
    </citation>
    <scope>NUCLEOTIDE SEQUENCE [LARGE SCALE GENOMIC DNA]</scope>
    <source>
        <strain evidence="13 14">SG7</strain>
    </source>
</reference>
<proteinExistence type="inferred from homology"/>
<evidence type="ECO:0000259" key="12">
    <source>
        <dbReference type="Pfam" id="PF19436"/>
    </source>
</evidence>
<dbReference type="InterPro" id="IPR023432">
    <property type="entry name" value="CO_DH/Ac-CoA_synth_bsu_arc"/>
</dbReference>
<gene>
    <name evidence="9 13" type="primary">cdhC</name>
    <name evidence="13" type="ORF">MLAUSG7_0548</name>
</gene>
<dbReference type="Proteomes" id="UP000679213">
    <property type="component" value="Chromosome I"/>
</dbReference>
<dbReference type="NCBIfam" id="TIGR00316">
    <property type="entry name" value="cdhC"/>
    <property type="match status" value="1"/>
</dbReference>
<keyword evidence="5 9" id="KW-0408">Iron</keyword>
<evidence type="ECO:0000256" key="9">
    <source>
        <dbReference type="HAMAP-Rule" id="MF_01138"/>
    </source>
</evidence>
<evidence type="ECO:0000256" key="8">
    <source>
        <dbReference type="ARBA" id="ARBA00025865"/>
    </source>
</evidence>
<feature type="domain" description="Carbon monoxide dehydrogenase subunit alpha ,N-terminal" evidence="11">
    <location>
        <begin position="28"/>
        <end position="96"/>
    </location>
</feature>
<dbReference type="PANTHER" id="PTHR42281:SF1">
    <property type="entry name" value="ACETYL-COA DECARBONYLASE_SYNTHASE COMPLEX SUBUNIT BETA 1"/>
    <property type="match status" value="1"/>
</dbReference>
<organism evidence="13 14">
    <name type="scientific">Methanocaldococcus lauensis</name>
    <dbReference type="NCBI Taxonomy" id="2546128"/>
    <lineage>
        <taxon>Archaea</taxon>
        <taxon>Methanobacteriati</taxon>
        <taxon>Methanobacteriota</taxon>
        <taxon>Methanomada group</taxon>
        <taxon>Methanococci</taxon>
        <taxon>Methanococcales</taxon>
        <taxon>Methanocaldococcaceae</taxon>
        <taxon>Methanocaldococcus</taxon>
    </lineage>
</organism>
<name>A0A8D6SV71_9EURY</name>
<dbReference type="GO" id="GO:0043885">
    <property type="term" value="F:anaerobic carbon-monoxide dehydrogenase activity"/>
    <property type="evidence" value="ECO:0007669"/>
    <property type="project" value="InterPro"/>
</dbReference>
<feature type="coiled-coil region" evidence="10">
    <location>
        <begin position="683"/>
        <end position="710"/>
    </location>
</feature>
<dbReference type="InterPro" id="IPR038571">
    <property type="entry name" value="CO_DH/Ac-CoA_synth_bsu_3_sf"/>
</dbReference>
<keyword evidence="4 9" id="KW-0479">Metal-binding</keyword>
<dbReference type="HAMAP" id="MF_01138">
    <property type="entry name" value="CdhC"/>
    <property type="match status" value="1"/>
</dbReference>
<dbReference type="Pfam" id="PF18537">
    <property type="entry name" value="CODH_A_N"/>
    <property type="match status" value="1"/>
</dbReference>
<comment type="catalytic activity">
    <reaction evidence="9">
        <text>Co(I)-[corrinoid Fe-S protein] + acetyl-CoA + H(+) = methyl-Co(III)-[corrinoid Fe-S protein] + CO + CoA</text>
        <dbReference type="Rhea" id="RHEA:45212"/>
        <dbReference type="Rhea" id="RHEA-COMP:11110"/>
        <dbReference type="Rhea" id="RHEA-COMP:11111"/>
        <dbReference type="ChEBI" id="CHEBI:15378"/>
        <dbReference type="ChEBI" id="CHEBI:17245"/>
        <dbReference type="ChEBI" id="CHEBI:57287"/>
        <dbReference type="ChEBI" id="CHEBI:57288"/>
        <dbReference type="ChEBI" id="CHEBI:85033"/>
        <dbReference type="ChEBI" id="CHEBI:85035"/>
        <dbReference type="EC" id="2.3.1.169"/>
    </reaction>
</comment>
<evidence type="ECO:0000313" key="14">
    <source>
        <dbReference type="Proteomes" id="UP000679213"/>
    </source>
</evidence>
<feature type="binding site" evidence="9">
    <location>
        <position position="565"/>
    </location>
    <ligand>
        <name>[Ni-Fe-S] cluster</name>
        <dbReference type="ChEBI" id="CHEBI:60400"/>
    </ligand>
</feature>
<dbReference type="GO" id="GO:0051536">
    <property type="term" value="F:iron-sulfur cluster binding"/>
    <property type="evidence" value="ECO:0007669"/>
    <property type="project" value="UniProtKB-KW"/>
</dbReference>
<keyword evidence="3 9" id="KW-0808">Transferase</keyword>
<dbReference type="InterPro" id="IPR041350">
    <property type="entry name" value="CODH_A_N"/>
</dbReference>
<dbReference type="Gene3D" id="3.40.50.2030">
    <property type="match status" value="1"/>
</dbReference>
<dbReference type="GO" id="GO:0005506">
    <property type="term" value="F:iron ion binding"/>
    <property type="evidence" value="ECO:0007669"/>
    <property type="project" value="UniProtKB-UniRule"/>
</dbReference>
<dbReference type="EMBL" id="LR792632">
    <property type="protein sequence ID" value="CAB3288103.1"/>
    <property type="molecule type" value="Genomic_DNA"/>
</dbReference>
<keyword evidence="10" id="KW-0175">Coiled coil</keyword>
<feature type="binding site" evidence="9">
    <location>
        <position position="474"/>
    </location>
    <ligand>
        <name>[Ni-Fe-S] cluster</name>
        <dbReference type="ChEBI" id="CHEBI:60400"/>
    </ligand>
</feature>
<dbReference type="NCBIfam" id="NF007078">
    <property type="entry name" value="PRK09529.1"/>
    <property type="match status" value="1"/>
</dbReference>
<comment type="cofactor">
    <cofactor evidence="9">
        <name>[Ni-Fe-S] cluster</name>
        <dbReference type="ChEBI" id="CHEBI:60400"/>
    </cofactor>
    <text evidence="9">Binds 1 [Ni-Fe-S] cluster.</text>
</comment>
<keyword evidence="14" id="KW-1185">Reference proteome</keyword>
<dbReference type="GO" id="GO:0016407">
    <property type="term" value="F:acetyltransferase activity"/>
    <property type="evidence" value="ECO:0007669"/>
    <property type="project" value="UniProtKB-UniRule"/>
</dbReference>
<dbReference type="Gene3D" id="3.40.970.20">
    <property type="entry name" value="Carbon monoxide dehydrogenase alpha subunit. Chain D, domain 4"/>
    <property type="match status" value="1"/>
</dbReference>
<evidence type="ECO:0000256" key="6">
    <source>
        <dbReference type="ARBA" id="ARBA00023014"/>
    </source>
</evidence>
<dbReference type="Gene3D" id="3.40.1470.10">
    <property type="entry name" value="Bifunctional carbon monoxide dehydrogenase/acetyl-coa synthase(codh/acs), Chain M, domain 5"/>
    <property type="match status" value="1"/>
</dbReference>
<dbReference type="InterPro" id="IPR016099">
    <property type="entry name" value="Prismane-like_a/b-sand"/>
</dbReference>
<sequence length="743" mass="82662">MVKLMVVENIIEGAKKVLNLTKESLKNVENKEVGYKGTNYNLPLIYGLLGKKVKDINELRELINSLEIKEEKTLENALDAGVVTLICAEALEALKYATEEQPYKEPYVGFIPDETLRSLGVPLVEGKIPAILVVIGKVGDKEKLKKLINDIRKRNILTLFVGEIIKEMDEAGIEYGFDKLLIPLGETITSAAHAANLAIRAPLIFGGIEPGKTEEIIDYIKNRVPAVVIALGDIDDITLSAGAGCIKAGIPVITNNPVPTIEGALESSDIENIVENALKMKGIEVKVTEFDIPVSVGPMNEGERVRGPDMYVELAGPKSYGCEVVLVKDNVEDGVEIIGKDLDEMEEKGRYPFAIIVEVSGEKLEKDLEGVLERRVHEFLNYIEGVMHLNQRDQIWIRINKNSFNKGLRLKHIGYVIQKLFKEHFPIIEKCKVTIVTDENKVKEILEEARKIYAERDAKARKLRDEDVDVFYGCVMCQSFAPTHVCIITPDRPSLCGSISYLDARAAAKIDPNGPIFEVPKGELIDEKLGIYSGVNDVVKEKSQGAIEEVSLHSALVNPCTSCGCFEAIVFYIPEVDGFGVVHRNFRGETPYGLPFSSLAGQCSGGKQVPGFVGIAIEYMRSPKFLQGDGGWERIVWLPKELKERVKDAIPKDLYDKIATEEDVSNTDELINFLKKKGHPVMKKEETEEIEKTKEEIEKVKKVKEEKEGIDIGEAILDIAKERGIQIIMKNVKIIINLNVKKP</sequence>
<dbReference type="Gene3D" id="1.10.8.190">
    <property type="entry name" value="Carbon monoxide dehydrogenase alpha subunit. Chain M, domain 1"/>
    <property type="match status" value="1"/>
</dbReference>
<dbReference type="GO" id="GO:0006084">
    <property type="term" value="P:acetyl-CoA metabolic process"/>
    <property type="evidence" value="ECO:0007669"/>
    <property type="project" value="InterPro"/>
</dbReference>
<dbReference type="InterPro" id="IPR011254">
    <property type="entry name" value="Prismane-like_sf"/>
</dbReference>
<keyword evidence="7 9" id="KW-0012">Acyltransferase</keyword>
<evidence type="ECO:0000256" key="1">
    <source>
        <dbReference type="ARBA" id="ARBA00006862"/>
    </source>
</evidence>
<feature type="coiled-coil region" evidence="10">
    <location>
        <begin position="11"/>
        <end position="76"/>
    </location>
</feature>
<dbReference type="InterPro" id="IPR045822">
    <property type="entry name" value="ACS_CODH_B_C"/>
</dbReference>
<feature type="binding site" evidence="9">
    <location>
        <position position="477"/>
    </location>
    <ligand>
        <name>[Ni-Fe-S] cluster</name>
        <dbReference type="ChEBI" id="CHEBI:60400"/>
    </ligand>
</feature>
<keyword evidence="2 9" id="KW-0533">Nickel</keyword>
<evidence type="ECO:0000313" key="13">
    <source>
        <dbReference type="EMBL" id="CAB3288103.1"/>
    </source>
</evidence>
<dbReference type="NCBIfam" id="NF040764">
    <property type="entry name" value="CODH_ACS_al_bet"/>
    <property type="match status" value="1"/>
</dbReference>
<dbReference type="PANTHER" id="PTHR42281">
    <property type="match status" value="1"/>
</dbReference>
<dbReference type="Gene3D" id="3.30.1650.10">
    <property type="entry name" value="Bifunctional carbon monoxide dehydrogenase/acetyl-coa synthase(codh/acs), Chain M, domain 3"/>
    <property type="match status" value="1"/>
</dbReference>
<evidence type="ECO:0000256" key="4">
    <source>
        <dbReference type="ARBA" id="ARBA00022723"/>
    </source>
</evidence>
<comment type="subunit">
    <text evidence="8 9">Monomer. The ACDS complex is made up of alpha, epsilon, beta, gamma and delta chains with a probable stoichiometry of (alpha(2)epsilon(2))(4)-beta(8)-(gamma(1)delta(1))(8).</text>
</comment>
<accession>A0A8D6SV71</accession>
<dbReference type="SUPFAM" id="SSF56821">
    <property type="entry name" value="Prismane protein-like"/>
    <property type="match status" value="1"/>
</dbReference>
<evidence type="ECO:0000256" key="10">
    <source>
        <dbReference type="SAM" id="Coils"/>
    </source>
</evidence>
<dbReference type="GO" id="GO:0043884">
    <property type="term" value="F:CO-methylating acetyl-CoA synthase activity"/>
    <property type="evidence" value="ECO:0007669"/>
    <property type="project" value="UniProtKB-EC"/>
</dbReference>
<evidence type="ECO:0000259" key="11">
    <source>
        <dbReference type="Pfam" id="PF18537"/>
    </source>
</evidence>
<dbReference type="Pfam" id="PF03598">
    <property type="entry name" value="CdhC"/>
    <property type="match status" value="1"/>
</dbReference>
<comment type="similarity">
    <text evidence="1 9">Belongs to the CdhC family.</text>
</comment>
<dbReference type="AlphaFoldDB" id="A0A8D6SV71"/>
<dbReference type="GO" id="GO:0016151">
    <property type="term" value="F:nickel cation binding"/>
    <property type="evidence" value="ECO:0007669"/>
    <property type="project" value="UniProtKB-UniRule"/>
</dbReference>
<keyword evidence="6 9" id="KW-0411">Iron-sulfur</keyword>
<evidence type="ECO:0000256" key="7">
    <source>
        <dbReference type="ARBA" id="ARBA00023315"/>
    </source>
</evidence>
<dbReference type="Pfam" id="PF19436">
    <property type="entry name" value="ACS_CODH_B_C"/>
    <property type="match status" value="1"/>
</dbReference>
<dbReference type="InterPro" id="IPR004461">
    <property type="entry name" value="CO_DH/Ac-CoA_synth_bsu"/>
</dbReference>
<evidence type="ECO:0000256" key="2">
    <source>
        <dbReference type="ARBA" id="ARBA00022596"/>
    </source>
</evidence>
<evidence type="ECO:0000256" key="3">
    <source>
        <dbReference type="ARBA" id="ARBA00022679"/>
    </source>
</evidence>
<dbReference type="EC" id="2.3.1.169" evidence="9"/>
<evidence type="ECO:0000256" key="5">
    <source>
        <dbReference type="ARBA" id="ARBA00023004"/>
    </source>
</evidence>
<dbReference type="KEGG" id="mesg:MLAUSG7_0548"/>
<comment type="function">
    <text evidence="9">Part of a complex that catalyzes the reversible cleavage of acetyl-CoA, allowing autotrophic growth from CO(2). The alpha-epsilon complex generates CO from CO(2), while the beta subunit (this protein) combines the CO with CoA and a methyl group to form acetyl-CoA. The methyl group, which is incorporated into acetyl-CoA, is transferred to the beta subunit by a corrinoid iron-sulfur protein (the gamma-delta complex).</text>
</comment>